<feature type="domain" description="Ionotropic glutamate receptor C-terminal" evidence="13">
    <location>
        <begin position="77"/>
        <end position="398"/>
    </location>
</feature>
<evidence type="ECO:0000256" key="5">
    <source>
        <dbReference type="ARBA" id="ARBA00023065"/>
    </source>
</evidence>
<evidence type="ECO:0000256" key="6">
    <source>
        <dbReference type="ARBA" id="ARBA00023136"/>
    </source>
</evidence>
<comment type="subcellular location">
    <subcellularLocation>
        <location evidence="1">Membrane</location>
        <topology evidence="1">Multi-pass membrane protein</topology>
    </subcellularLocation>
</comment>
<evidence type="ECO:0000256" key="3">
    <source>
        <dbReference type="ARBA" id="ARBA00022692"/>
    </source>
</evidence>
<dbReference type="EMBL" id="CM029044">
    <property type="protein sequence ID" value="KAG2604740.1"/>
    <property type="molecule type" value="Genomic_DNA"/>
</dbReference>
<feature type="transmembrane region" description="Helical" evidence="12">
    <location>
        <begin position="238"/>
        <end position="262"/>
    </location>
</feature>
<dbReference type="Gene3D" id="1.10.287.70">
    <property type="match status" value="2"/>
</dbReference>
<keyword evidence="8" id="KW-0325">Glycoprotein</keyword>
<dbReference type="InterPro" id="IPR019594">
    <property type="entry name" value="Glu/Gly-bd"/>
</dbReference>
<proteinExistence type="predicted"/>
<keyword evidence="4 12" id="KW-1133">Transmembrane helix</keyword>
<dbReference type="FunFam" id="3.40.190.10:FF:000291">
    <property type="entry name" value="Glutamate receptor"/>
    <property type="match status" value="1"/>
</dbReference>
<feature type="region of interest" description="Disordered" evidence="11">
    <location>
        <begin position="459"/>
        <end position="491"/>
    </location>
</feature>
<keyword evidence="6 12" id="KW-0472">Membrane</keyword>
<dbReference type="Pfam" id="PF10613">
    <property type="entry name" value="Lig_chan-Glu_bd"/>
    <property type="match status" value="1"/>
</dbReference>
<dbReference type="Proteomes" id="UP000823388">
    <property type="component" value="Chromosome 4N"/>
</dbReference>
<evidence type="ECO:0000256" key="4">
    <source>
        <dbReference type="ARBA" id="ARBA00022989"/>
    </source>
</evidence>
<evidence type="ECO:0000256" key="7">
    <source>
        <dbReference type="ARBA" id="ARBA00023170"/>
    </source>
</evidence>
<keyword evidence="2" id="KW-0813">Transport</keyword>
<dbReference type="Gene3D" id="3.40.190.10">
    <property type="entry name" value="Periplasmic binding protein-like II"/>
    <property type="match status" value="2"/>
</dbReference>
<keyword evidence="3 12" id="KW-0812">Transmembrane</keyword>
<dbReference type="CDD" id="cd13686">
    <property type="entry name" value="GluR_Plant"/>
    <property type="match status" value="1"/>
</dbReference>
<dbReference type="Pfam" id="PF00060">
    <property type="entry name" value="Lig_chan"/>
    <property type="match status" value="1"/>
</dbReference>
<dbReference type="InterPro" id="IPR001320">
    <property type="entry name" value="Iontro_rcpt_C"/>
</dbReference>
<evidence type="ECO:0000313" key="15">
    <source>
        <dbReference type="Proteomes" id="UP000823388"/>
    </source>
</evidence>
<evidence type="ECO:0000256" key="10">
    <source>
        <dbReference type="ARBA" id="ARBA00023303"/>
    </source>
</evidence>
<reference evidence="14" key="1">
    <citation type="submission" date="2020-05" db="EMBL/GenBank/DDBJ databases">
        <title>WGS assembly of Panicum virgatum.</title>
        <authorList>
            <person name="Lovell J.T."/>
            <person name="Jenkins J."/>
            <person name="Shu S."/>
            <person name="Juenger T.E."/>
            <person name="Schmutz J."/>
        </authorList>
    </citation>
    <scope>NUCLEOTIDE SEQUENCE</scope>
    <source>
        <strain evidence="14">AP13</strain>
    </source>
</reference>
<keyword evidence="9" id="KW-1071">Ligand-gated ion channel</keyword>
<feature type="compositionally biased region" description="Polar residues" evidence="11">
    <location>
        <begin position="459"/>
        <end position="478"/>
    </location>
</feature>
<dbReference type="GO" id="GO:0016020">
    <property type="term" value="C:membrane"/>
    <property type="evidence" value="ECO:0007669"/>
    <property type="project" value="UniProtKB-SubCell"/>
</dbReference>
<evidence type="ECO:0000256" key="2">
    <source>
        <dbReference type="ARBA" id="ARBA00022448"/>
    </source>
</evidence>
<keyword evidence="10" id="KW-0407">Ion channel</keyword>
<dbReference type="PANTHER" id="PTHR18966">
    <property type="entry name" value="IONOTROPIC GLUTAMATE RECEPTOR"/>
    <property type="match status" value="1"/>
</dbReference>
<sequence length="491" mass="54972">MHVPIYEVVNVIGEKARGLGFWSPGSGLLRLLNSSSTQGQTKSTVTAGRILKPIIWPGDSTTVPKGWDFPVNAKILRIGVPVRHEFKFFVNVEANHNTNGSRVSGYSIDIFEAAVNKLPYALRYEYIPYDCANSYDQLISQVYYKKFDAAVGDVTIVANRSRYVDFTMPYTESGVSMLVLAKNDDETTMWIFLEPLTKDLWIATVVFIFFTGLVVWMIENPKNKKFQDQIIKKLHSKVVVVIWCLVVLLLVQSYTASLSSLLTAQRLQPSVTDPRQLLRNGDYIGYQNGSFVHAMLRRLQFDERKIKVLSTLEEYAKALKAGSKNGGVSAIFDENPYLNSFITQYGKEFQIVGPIDRTDGFGFVFPRGSPLVPDLSKAILNITEGCEGLQIQKKWFGDATPSPDYGSPDANSVRLSLRSFKGLFIVNGFALCVMLVINLPEFVRANCTELRNLSLQRAQSSGEFASDNEPQQLQNNDAAPTEPPQIERETN</sequence>
<evidence type="ECO:0000256" key="12">
    <source>
        <dbReference type="SAM" id="Phobius"/>
    </source>
</evidence>
<dbReference type="InterPro" id="IPR015683">
    <property type="entry name" value="Ionotropic_Glu_rcpt"/>
</dbReference>
<dbReference type="SUPFAM" id="SSF53850">
    <property type="entry name" value="Periplasmic binding protein-like II"/>
    <property type="match status" value="1"/>
</dbReference>
<gene>
    <name evidence="14" type="ORF">PVAP13_4NG147021</name>
</gene>
<feature type="transmembrane region" description="Helical" evidence="12">
    <location>
        <begin position="200"/>
        <end position="218"/>
    </location>
</feature>
<dbReference type="Gene3D" id="3.40.50.2300">
    <property type="match status" value="1"/>
</dbReference>
<evidence type="ECO:0000256" key="8">
    <source>
        <dbReference type="ARBA" id="ARBA00023180"/>
    </source>
</evidence>
<evidence type="ECO:0000313" key="14">
    <source>
        <dbReference type="EMBL" id="KAG2604740.1"/>
    </source>
</evidence>
<evidence type="ECO:0000259" key="13">
    <source>
        <dbReference type="SMART" id="SM00079"/>
    </source>
</evidence>
<keyword evidence="7" id="KW-0675">Receptor</keyword>
<organism evidence="14 15">
    <name type="scientific">Panicum virgatum</name>
    <name type="common">Blackwell switchgrass</name>
    <dbReference type="NCBI Taxonomy" id="38727"/>
    <lineage>
        <taxon>Eukaryota</taxon>
        <taxon>Viridiplantae</taxon>
        <taxon>Streptophyta</taxon>
        <taxon>Embryophyta</taxon>
        <taxon>Tracheophyta</taxon>
        <taxon>Spermatophyta</taxon>
        <taxon>Magnoliopsida</taxon>
        <taxon>Liliopsida</taxon>
        <taxon>Poales</taxon>
        <taxon>Poaceae</taxon>
        <taxon>PACMAD clade</taxon>
        <taxon>Panicoideae</taxon>
        <taxon>Panicodae</taxon>
        <taxon>Paniceae</taxon>
        <taxon>Panicinae</taxon>
        <taxon>Panicum</taxon>
        <taxon>Panicum sect. Hiantes</taxon>
    </lineage>
</organism>
<comment type="caution">
    <text evidence="14">The sequence shown here is derived from an EMBL/GenBank/DDBJ whole genome shotgun (WGS) entry which is preliminary data.</text>
</comment>
<evidence type="ECO:0000256" key="1">
    <source>
        <dbReference type="ARBA" id="ARBA00004141"/>
    </source>
</evidence>
<evidence type="ECO:0000256" key="9">
    <source>
        <dbReference type="ARBA" id="ARBA00023286"/>
    </source>
</evidence>
<evidence type="ECO:0000256" key="11">
    <source>
        <dbReference type="SAM" id="MobiDB-lite"/>
    </source>
</evidence>
<name>A0A8T0T0Y2_PANVG</name>
<keyword evidence="5" id="KW-0406">Ion transport</keyword>
<keyword evidence="15" id="KW-1185">Reference proteome</keyword>
<accession>A0A8T0T0Y2</accession>
<dbReference type="AlphaFoldDB" id="A0A8T0T0Y2"/>
<dbReference type="GO" id="GO:0015276">
    <property type="term" value="F:ligand-gated monoatomic ion channel activity"/>
    <property type="evidence" value="ECO:0007669"/>
    <property type="project" value="InterPro"/>
</dbReference>
<dbReference type="SMART" id="SM00079">
    <property type="entry name" value="PBPe"/>
    <property type="match status" value="1"/>
</dbReference>
<protein>
    <recommendedName>
        <fullName evidence="13">Ionotropic glutamate receptor C-terminal domain-containing protein</fullName>
    </recommendedName>
</protein>